<dbReference type="RefSeq" id="XP_008607133.1">
    <property type="nucleotide sequence ID" value="XM_008608911.1"/>
</dbReference>
<dbReference type="eggNOG" id="ENOG502T0RC">
    <property type="taxonomic scope" value="Eukaryota"/>
</dbReference>
<dbReference type="SUPFAM" id="SSF57180">
    <property type="entry name" value="Cellulose-binding domain"/>
    <property type="match status" value="1"/>
</dbReference>
<dbReference type="PROSITE" id="PS51164">
    <property type="entry name" value="CBM1_2"/>
    <property type="match status" value="1"/>
</dbReference>
<evidence type="ECO:0000256" key="2">
    <source>
        <dbReference type="SAM" id="MobiDB-lite"/>
    </source>
</evidence>
<evidence type="ECO:0000256" key="1">
    <source>
        <dbReference type="ARBA" id="ARBA00022729"/>
    </source>
</evidence>
<dbReference type="VEuPathDB" id="FungiDB:SDRG_03280"/>
<dbReference type="InterPro" id="IPR000254">
    <property type="entry name" value="CBD"/>
</dbReference>
<dbReference type="GO" id="GO:0005975">
    <property type="term" value="P:carbohydrate metabolic process"/>
    <property type="evidence" value="ECO:0007669"/>
    <property type="project" value="InterPro"/>
</dbReference>
<dbReference type="InParanoid" id="T0S8V3"/>
<dbReference type="PROSITE" id="PS00562">
    <property type="entry name" value="CBM1_1"/>
    <property type="match status" value="1"/>
</dbReference>
<dbReference type="InterPro" id="IPR035971">
    <property type="entry name" value="CBD_sf"/>
</dbReference>
<dbReference type="SMART" id="SM00236">
    <property type="entry name" value="fCBD"/>
    <property type="match status" value="2"/>
</dbReference>
<evidence type="ECO:0000313" key="5">
    <source>
        <dbReference type="Proteomes" id="UP000030762"/>
    </source>
</evidence>
<dbReference type="AlphaFoldDB" id="T0S8V3"/>
<dbReference type="EMBL" id="JH767139">
    <property type="protein sequence ID" value="EQC39072.1"/>
    <property type="molecule type" value="Genomic_DNA"/>
</dbReference>
<dbReference type="Pfam" id="PF00734">
    <property type="entry name" value="CBM_1"/>
    <property type="match status" value="1"/>
</dbReference>
<dbReference type="GO" id="GO:0005576">
    <property type="term" value="C:extracellular region"/>
    <property type="evidence" value="ECO:0007669"/>
    <property type="project" value="InterPro"/>
</dbReference>
<evidence type="ECO:0000259" key="3">
    <source>
        <dbReference type="PROSITE" id="PS51164"/>
    </source>
</evidence>
<gene>
    <name evidence="4" type="ORF">SDRG_03280</name>
</gene>
<dbReference type="GeneID" id="19944007"/>
<accession>T0S8V3</accession>
<protein>
    <recommendedName>
        <fullName evidence="3">CBM1 domain-containing protein</fullName>
    </recommendedName>
</protein>
<reference evidence="4 5" key="1">
    <citation type="submission" date="2012-04" db="EMBL/GenBank/DDBJ databases">
        <title>The Genome Sequence of Saprolegnia declina VS20.</title>
        <authorList>
            <consortium name="The Broad Institute Genome Sequencing Platform"/>
            <person name="Russ C."/>
            <person name="Nusbaum C."/>
            <person name="Tyler B."/>
            <person name="van West P."/>
            <person name="Dieguez-Uribeondo J."/>
            <person name="de Bruijn I."/>
            <person name="Tripathy S."/>
            <person name="Jiang R."/>
            <person name="Young S.K."/>
            <person name="Zeng Q."/>
            <person name="Gargeya S."/>
            <person name="Fitzgerald M."/>
            <person name="Haas B."/>
            <person name="Abouelleil A."/>
            <person name="Alvarado L."/>
            <person name="Arachchi H.M."/>
            <person name="Berlin A."/>
            <person name="Chapman S.B."/>
            <person name="Goldberg J."/>
            <person name="Griggs A."/>
            <person name="Gujja S."/>
            <person name="Hansen M."/>
            <person name="Howarth C."/>
            <person name="Imamovic A."/>
            <person name="Larimer J."/>
            <person name="McCowen C."/>
            <person name="Montmayeur A."/>
            <person name="Murphy C."/>
            <person name="Neiman D."/>
            <person name="Pearson M."/>
            <person name="Priest M."/>
            <person name="Roberts A."/>
            <person name="Saif S."/>
            <person name="Shea T."/>
            <person name="Sisk P."/>
            <person name="Sykes S."/>
            <person name="Wortman J."/>
            <person name="Nusbaum C."/>
            <person name="Birren B."/>
        </authorList>
    </citation>
    <scope>NUCLEOTIDE SEQUENCE [LARGE SCALE GENOMIC DNA]</scope>
    <source>
        <strain evidence="4 5">VS20</strain>
    </source>
</reference>
<organism evidence="4 5">
    <name type="scientific">Saprolegnia diclina (strain VS20)</name>
    <dbReference type="NCBI Taxonomy" id="1156394"/>
    <lineage>
        <taxon>Eukaryota</taxon>
        <taxon>Sar</taxon>
        <taxon>Stramenopiles</taxon>
        <taxon>Oomycota</taxon>
        <taxon>Saprolegniomycetes</taxon>
        <taxon>Saprolegniales</taxon>
        <taxon>Saprolegniaceae</taxon>
        <taxon>Saprolegnia</taxon>
    </lineage>
</organism>
<dbReference type="Proteomes" id="UP000030762">
    <property type="component" value="Unassembled WGS sequence"/>
</dbReference>
<keyword evidence="5" id="KW-1185">Reference proteome</keyword>
<proteinExistence type="predicted"/>
<feature type="compositionally biased region" description="Low complexity" evidence="2">
    <location>
        <begin position="169"/>
        <end position="187"/>
    </location>
</feature>
<dbReference type="OrthoDB" id="69328at2759"/>
<dbReference type="GO" id="GO:0030248">
    <property type="term" value="F:cellulose binding"/>
    <property type="evidence" value="ECO:0007669"/>
    <property type="project" value="InterPro"/>
</dbReference>
<sequence length="196" mass="20700">MDAEASPVAVWQKCGGNGHNGETTCTAGNSCVKINDWYSQCQPNATPANKLNTWSQCAGSANNFQAGGKSCRDEDACVKYSDAYSQCVPKTQQKDAAAEMACTNVSVEGDATYCVEGAVCGGAGDKCPKKGDLRRWCQVRRALGCHVPDDQDGCQGLCLWHVGAGWPHAGSGHAGPGRPHPGARWPHAGTHERPVR</sequence>
<name>T0S8V3_SAPDV</name>
<feature type="domain" description="CBM1" evidence="3">
    <location>
        <begin position="6"/>
        <end position="42"/>
    </location>
</feature>
<feature type="region of interest" description="Disordered" evidence="2">
    <location>
        <begin position="169"/>
        <end position="196"/>
    </location>
</feature>
<evidence type="ECO:0000313" key="4">
    <source>
        <dbReference type="EMBL" id="EQC39072.1"/>
    </source>
</evidence>
<keyword evidence="1" id="KW-0732">Signal</keyword>